<evidence type="ECO:0000313" key="4">
    <source>
        <dbReference type="Proteomes" id="UP000631114"/>
    </source>
</evidence>
<keyword evidence="1" id="KW-0732">Signal</keyword>
<proteinExistence type="predicted"/>
<feature type="signal peptide" evidence="1">
    <location>
        <begin position="1"/>
        <end position="26"/>
    </location>
</feature>
<sequence length="128" mass="14663">MRTYMLNPKCLFIICNIIVVFLIGESKLVASKASPVTEIYNEYVNRSVSLHKLPTLGEKQDKGIKMDVFENGYNVKKVNELNNEEYEGEKGGGEDLPAEELHKRVEDFIARVNKQRRLEARSLLCTNE</sequence>
<evidence type="ECO:0000313" key="3">
    <source>
        <dbReference type="EMBL" id="KAF9622296.1"/>
    </source>
</evidence>
<gene>
    <name evidence="3" type="ORF">IFM89_031099</name>
</gene>
<evidence type="ECO:0000256" key="1">
    <source>
        <dbReference type="SAM" id="SignalP"/>
    </source>
</evidence>
<dbReference type="Proteomes" id="UP000631114">
    <property type="component" value="Unassembled WGS sequence"/>
</dbReference>
<feature type="chain" id="PRO_5032590408" description="DUF4408 domain-containing protein" evidence="1">
    <location>
        <begin position="27"/>
        <end position="128"/>
    </location>
</feature>
<name>A0A835IRA8_9MAGN</name>
<comment type="caution">
    <text evidence="3">The sequence shown here is derived from an EMBL/GenBank/DDBJ whole genome shotgun (WGS) entry which is preliminary data.</text>
</comment>
<evidence type="ECO:0000259" key="2">
    <source>
        <dbReference type="Pfam" id="PF14364"/>
    </source>
</evidence>
<dbReference type="EMBL" id="JADFTS010000002">
    <property type="protein sequence ID" value="KAF9622296.1"/>
    <property type="molecule type" value="Genomic_DNA"/>
</dbReference>
<dbReference type="InterPro" id="IPR025520">
    <property type="entry name" value="DUF4408"/>
</dbReference>
<keyword evidence="4" id="KW-1185">Reference proteome</keyword>
<dbReference type="AlphaFoldDB" id="A0A835IRA8"/>
<organism evidence="3 4">
    <name type="scientific">Coptis chinensis</name>
    <dbReference type="NCBI Taxonomy" id="261450"/>
    <lineage>
        <taxon>Eukaryota</taxon>
        <taxon>Viridiplantae</taxon>
        <taxon>Streptophyta</taxon>
        <taxon>Embryophyta</taxon>
        <taxon>Tracheophyta</taxon>
        <taxon>Spermatophyta</taxon>
        <taxon>Magnoliopsida</taxon>
        <taxon>Ranunculales</taxon>
        <taxon>Ranunculaceae</taxon>
        <taxon>Coptidoideae</taxon>
        <taxon>Coptis</taxon>
    </lineage>
</organism>
<dbReference type="Pfam" id="PF14364">
    <property type="entry name" value="DUF4408"/>
    <property type="match status" value="1"/>
</dbReference>
<dbReference type="PANTHER" id="PTHR35762">
    <property type="entry name" value="TRANSMEMBRANE PROTEIN"/>
    <property type="match status" value="1"/>
</dbReference>
<dbReference type="PANTHER" id="PTHR35762:SF2">
    <property type="entry name" value="TRANSMEMBRANE PROTEIN"/>
    <property type="match status" value="1"/>
</dbReference>
<protein>
    <recommendedName>
        <fullName evidence="2">DUF4408 domain-containing protein</fullName>
    </recommendedName>
</protein>
<feature type="domain" description="DUF4408" evidence="2">
    <location>
        <begin position="6"/>
        <end position="28"/>
    </location>
</feature>
<accession>A0A835IRA8</accession>
<reference evidence="3 4" key="1">
    <citation type="submission" date="2020-10" db="EMBL/GenBank/DDBJ databases">
        <title>The Coptis chinensis genome and diversification of protoberbering-type alkaloids.</title>
        <authorList>
            <person name="Wang B."/>
            <person name="Shu S."/>
            <person name="Song C."/>
            <person name="Liu Y."/>
        </authorList>
    </citation>
    <scope>NUCLEOTIDE SEQUENCE [LARGE SCALE GENOMIC DNA]</scope>
    <source>
        <strain evidence="3">HL-2020</strain>
        <tissue evidence="3">Leaf</tissue>
    </source>
</reference>
<dbReference type="OrthoDB" id="781735at2759"/>